<accession>A0A1I1RSU8</accession>
<evidence type="ECO:0008006" key="4">
    <source>
        <dbReference type="Google" id="ProtNLM"/>
    </source>
</evidence>
<name>A0A1I1RSU8_9ACTN</name>
<feature type="transmembrane region" description="Helical" evidence="1">
    <location>
        <begin position="50"/>
        <end position="72"/>
    </location>
</feature>
<evidence type="ECO:0000256" key="1">
    <source>
        <dbReference type="SAM" id="Phobius"/>
    </source>
</evidence>
<feature type="transmembrane region" description="Helical" evidence="1">
    <location>
        <begin position="84"/>
        <end position="103"/>
    </location>
</feature>
<sequence>MSEKAAAPKGPENRPAHTAAAAVLTGLEGLAAAGLGVLMLVLVVTGDPDGVAQAVTGAVTVLALAAIPLAAASGLWRLRRWARGPAVLVQILCLPIGFELLAQGGLLRAAGLALMAAAVTALVCLFSARTTRALGTAAPGRPA</sequence>
<dbReference type="EMBL" id="FOLM01000013">
    <property type="protein sequence ID" value="SFD35288.1"/>
    <property type="molecule type" value="Genomic_DNA"/>
</dbReference>
<dbReference type="Proteomes" id="UP000199207">
    <property type="component" value="Unassembled WGS sequence"/>
</dbReference>
<feature type="transmembrane region" description="Helical" evidence="1">
    <location>
        <begin position="109"/>
        <end position="128"/>
    </location>
</feature>
<dbReference type="AlphaFoldDB" id="A0A1I1RSU8"/>
<organism evidence="2 3">
    <name type="scientific">Streptomyces aidingensis</name>
    <dbReference type="NCBI Taxonomy" id="910347"/>
    <lineage>
        <taxon>Bacteria</taxon>
        <taxon>Bacillati</taxon>
        <taxon>Actinomycetota</taxon>
        <taxon>Actinomycetes</taxon>
        <taxon>Kitasatosporales</taxon>
        <taxon>Streptomycetaceae</taxon>
        <taxon>Streptomyces</taxon>
    </lineage>
</organism>
<keyword evidence="1" id="KW-0812">Transmembrane</keyword>
<feature type="transmembrane region" description="Helical" evidence="1">
    <location>
        <begin position="21"/>
        <end position="44"/>
    </location>
</feature>
<reference evidence="2 3" key="1">
    <citation type="submission" date="2016-10" db="EMBL/GenBank/DDBJ databases">
        <authorList>
            <person name="de Groot N.N."/>
        </authorList>
    </citation>
    <scope>NUCLEOTIDE SEQUENCE [LARGE SCALE GENOMIC DNA]</scope>
    <source>
        <strain evidence="2 3">CGMCC 4.5739</strain>
    </source>
</reference>
<gene>
    <name evidence="2" type="ORF">SAMN05421773_113170</name>
</gene>
<keyword evidence="1" id="KW-1133">Transmembrane helix</keyword>
<evidence type="ECO:0000313" key="3">
    <source>
        <dbReference type="Proteomes" id="UP000199207"/>
    </source>
</evidence>
<dbReference type="RefSeq" id="WP_093840608.1">
    <property type="nucleotide sequence ID" value="NZ_FOLM01000013.1"/>
</dbReference>
<proteinExistence type="predicted"/>
<protein>
    <recommendedName>
        <fullName evidence="4">Integral membrane protein</fullName>
    </recommendedName>
</protein>
<evidence type="ECO:0000313" key="2">
    <source>
        <dbReference type="EMBL" id="SFD35288.1"/>
    </source>
</evidence>
<keyword evidence="3" id="KW-1185">Reference proteome</keyword>
<dbReference type="STRING" id="910347.SAMN05421773_113170"/>
<keyword evidence="1" id="KW-0472">Membrane</keyword>